<keyword evidence="3 7" id="KW-0312">Gluconeogenesis</keyword>
<evidence type="ECO:0000256" key="8">
    <source>
        <dbReference type="RuleBase" id="RU000612"/>
    </source>
</evidence>
<dbReference type="UniPathway" id="UPA00109">
    <property type="reaction ID" value="UER00181"/>
</dbReference>
<comment type="pathway">
    <text evidence="1 7 8">Carbohydrate degradation; glycolysis; D-glyceraldehyde 3-phosphate and glycerone phosphate from D-glucose: step 2/4.</text>
</comment>
<dbReference type="GO" id="GO:0005829">
    <property type="term" value="C:cytosol"/>
    <property type="evidence" value="ECO:0007669"/>
    <property type="project" value="TreeGrafter"/>
</dbReference>
<dbReference type="CDD" id="cd05016">
    <property type="entry name" value="SIS_PGI_2"/>
    <property type="match status" value="1"/>
</dbReference>
<evidence type="ECO:0000256" key="1">
    <source>
        <dbReference type="ARBA" id="ARBA00004926"/>
    </source>
</evidence>
<protein>
    <recommendedName>
        <fullName evidence="7">Glucose-6-phosphate isomerase</fullName>
        <shortName evidence="7">GPI</shortName>
        <ecNumber evidence="7">5.3.1.9</ecNumber>
    </recommendedName>
    <alternativeName>
        <fullName evidence="7">Phosphoglucose isomerase</fullName>
        <shortName evidence="7">PGI</shortName>
    </alternativeName>
    <alternativeName>
        <fullName evidence="7">Phosphohexose isomerase</fullName>
        <shortName evidence="7">PHI</shortName>
    </alternativeName>
</protein>
<dbReference type="PROSITE" id="PS00174">
    <property type="entry name" value="P_GLUCOSE_ISOMERASE_2"/>
    <property type="match status" value="1"/>
</dbReference>
<evidence type="ECO:0000313" key="9">
    <source>
        <dbReference type="EMBL" id="MQY50718.1"/>
    </source>
</evidence>
<dbReference type="GO" id="GO:0051156">
    <property type="term" value="P:glucose 6-phosphate metabolic process"/>
    <property type="evidence" value="ECO:0007669"/>
    <property type="project" value="TreeGrafter"/>
</dbReference>
<dbReference type="GO" id="GO:0048029">
    <property type="term" value="F:monosaccharide binding"/>
    <property type="evidence" value="ECO:0007669"/>
    <property type="project" value="TreeGrafter"/>
</dbReference>
<dbReference type="AlphaFoldDB" id="A0A6L5JWZ5"/>
<dbReference type="Gene3D" id="1.10.1390.10">
    <property type="match status" value="1"/>
</dbReference>
<dbReference type="GO" id="GO:0006094">
    <property type="term" value="P:gluconeogenesis"/>
    <property type="evidence" value="ECO:0007669"/>
    <property type="project" value="UniProtKB-UniRule"/>
</dbReference>
<dbReference type="EC" id="5.3.1.9" evidence="7"/>
<dbReference type="HAMAP" id="MF_00473">
    <property type="entry name" value="G6P_isomerase"/>
    <property type="match status" value="1"/>
</dbReference>
<accession>A0A6L5JWZ5</accession>
<evidence type="ECO:0000256" key="7">
    <source>
        <dbReference type="HAMAP-Rule" id="MF_00473"/>
    </source>
</evidence>
<feature type="active site" evidence="7">
    <location>
        <position position="391"/>
    </location>
</feature>
<dbReference type="Gene3D" id="3.40.50.10490">
    <property type="entry name" value="Glucose-6-phosphate isomerase like protein, domain 1"/>
    <property type="match status" value="2"/>
</dbReference>
<feature type="active site" evidence="7">
    <location>
        <position position="501"/>
    </location>
</feature>
<sequence>MTPTLAAAWKDLDDLARTERGLSLRELFANDTARFSRFSCRVGGLLFDYSKQRISEASLAHLLRLAEAAEVSDWRERLFAGEAINTSEDRAALHFALRRRGAEPLFVRGVDVMPEIRATQTRLREFSDAVRSGRWRGYSGEPIRAIVNLGIGGSDLGPRMLTTALRAIGHPTLAVHYVANVDSADLAPLLETLDPRTTLFIVASKTFTTLETLTNAVTAREWLIANAGDSSDGPERTAQALARQFVAVTARSDTAISFGIAPDMIFPFSDWVGGRFSLWSSIGLPLVLAIGMDAFEQLLAGAAAMDEHFRTAPARENLPLLMALVGVWNSSILGASAYAVVPYSQSLALLPDYLQQLEMESNGKSIGRDGQPLQRPAAPAIFGGAGTNAQHAWFQLLHQGGRLLPVDFVAIVESDYPLPGHHERLLASCFAQSEALAFGEPEADPAYRRCAGNQPSSTFVLPRLDPYHLGALLAAYEHKTFVQGVLWGINSFDQWGVELGKHLAQRLLPAIESNTPLATRCDTSTAGLIAHCRAVRERHL</sequence>
<dbReference type="PROSITE" id="PS00765">
    <property type="entry name" value="P_GLUCOSE_ISOMERASE_1"/>
    <property type="match status" value="1"/>
</dbReference>
<reference evidence="9 10" key="1">
    <citation type="submission" date="2019-10" db="EMBL/GenBank/DDBJ databases">
        <title>Whole-genome sequence of the purple nonsulfur photosynthetic bacterium Rhodocyclus tenuis.</title>
        <authorList>
            <person name="Kyndt J.A."/>
            <person name="Meyer T.E."/>
        </authorList>
    </citation>
    <scope>NUCLEOTIDE SEQUENCE [LARGE SCALE GENOMIC DNA]</scope>
    <source>
        <strain evidence="9 10">DSM 110</strain>
    </source>
</reference>
<dbReference type="InterPro" id="IPR001672">
    <property type="entry name" value="G6P_Isomerase"/>
</dbReference>
<evidence type="ECO:0000256" key="5">
    <source>
        <dbReference type="ARBA" id="ARBA00023235"/>
    </source>
</evidence>
<dbReference type="GO" id="GO:0004347">
    <property type="term" value="F:glucose-6-phosphate isomerase activity"/>
    <property type="evidence" value="ECO:0007669"/>
    <property type="project" value="UniProtKB-UniRule"/>
</dbReference>
<keyword evidence="4 7" id="KW-0324">Glycolysis</keyword>
<name>A0A6L5JWZ5_RHOTE</name>
<dbReference type="EMBL" id="WIXJ01000001">
    <property type="protein sequence ID" value="MQY50718.1"/>
    <property type="molecule type" value="Genomic_DNA"/>
</dbReference>
<comment type="pathway">
    <text evidence="7">Carbohydrate biosynthesis; gluconeogenesis.</text>
</comment>
<gene>
    <name evidence="7" type="primary">pgi</name>
    <name evidence="9" type="ORF">GHK24_02845</name>
</gene>
<feature type="active site" description="Proton donor" evidence="7">
    <location>
        <position position="360"/>
    </location>
</feature>
<keyword evidence="5 7" id="KW-0413">Isomerase</keyword>
<comment type="caution">
    <text evidence="9">The sequence shown here is derived from an EMBL/GenBank/DDBJ whole genome shotgun (WGS) entry which is preliminary data.</text>
</comment>
<keyword evidence="7" id="KW-0963">Cytoplasm</keyword>
<comment type="similarity">
    <text evidence="2 7 8">Belongs to the GPI family.</text>
</comment>
<dbReference type="PANTHER" id="PTHR11469">
    <property type="entry name" value="GLUCOSE-6-PHOSPHATE ISOMERASE"/>
    <property type="match status" value="1"/>
</dbReference>
<evidence type="ECO:0000256" key="4">
    <source>
        <dbReference type="ARBA" id="ARBA00023152"/>
    </source>
</evidence>
<dbReference type="GO" id="GO:0097367">
    <property type="term" value="F:carbohydrate derivative binding"/>
    <property type="evidence" value="ECO:0007669"/>
    <property type="project" value="InterPro"/>
</dbReference>
<dbReference type="InterPro" id="IPR018189">
    <property type="entry name" value="Phosphoglucose_isomerase_CS"/>
</dbReference>
<dbReference type="InterPro" id="IPR035476">
    <property type="entry name" value="SIS_PGI_1"/>
</dbReference>
<dbReference type="Pfam" id="PF00342">
    <property type="entry name" value="PGI"/>
    <property type="match status" value="1"/>
</dbReference>
<dbReference type="NCBIfam" id="NF001211">
    <property type="entry name" value="PRK00179.1"/>
    <property type="match status" value="1"/>
</dbReference>
<dbReference type="PRINTS" id="PR00662">
    <property type="entry name" value="G6PISOMERASE"/>
</dbReference>
<dbReference type="GO" id="GO:0006096">
    <property type="term" value="P:glycolytic process"/>
    <property type="evidence" value="ECO:0007669"/>
    <property type="project" value="UniProtKB-UniRule"/>
</dbReference>
<dbReference type="InterPro" id="IPR046348">
    <property type="entry name" value="SIS_dom_sf"/>
</dbReference>
<evidence type="ECO:0000313" key="10">
    <source>
        <dbReference type="Proteomes" id="UP000480275"/>
    </source>
</evidence>
<comment type="catalytic activity">
    <reaction evidence="6 7 8">
        <text>alpha-D-glucose 6-phosphate = beta-D-fructose 6-phosphate</text>
        <dbReference type="Rhea" id="RHEA:11816"/>
        <dbReference type="ChEBI" id="CHEBI:57634"/>
        <dbReference type="ChEBI" id="CHEBI:58225"/>
        <dbReference type="EC" id="5.3.1.9"/>
    </reaction>
</comment>
<evidence type="ECO:0000256" key="6">
    <source>
        <dbReference type="ARBA" id="ARBA00029321"/>
    </source>
</evidence>
<comment type="subcellular location">
    <subcellularLocation>
        <location evidence="7">Cytoplasm</location>
    </subcellularLocation>
</comment>
<dbReference type="OrthoDB" id="140919at2"/>
<organism evidence="9 10">
    <name type="scientific">Rhodocyclus tenuis</name>
    <name type="common">Rhodospirillum tenue</name>
    <dbReference type="NCBI Taxonomy" id="1066"/>
    <lineage>
        <taxon>Bacteria</taxon>
        <taxon>Pseudomonadati</taxon>
        <taxon>Pseudomonadota</taxon>
        <taxon>Betaproteobacteria</taxon>
        <taxon>Rhodocyclales</taxon>
        <taxon>Rhodocyclaceae</taxon>
        <taxon>Rhodocyclus</taxon>
    </lineage>
</organism>
<evidence type="ECO:0000256" key="3">
    <source>
        <dbReference type="ARBA" id="ARBA00022432"/>
    </source>
</evidence>
<comment type="function">
    <text evidence="7">Catalyzes the reversible isomerization of glucose-6-phosphate to fructose-6-phosphate.</text>
</comment>
<dbReference type="CDD" id="cd05015">
    <property type="entry name" value="SIS_PGI_1"/>
    <property type="match status" value="1"/>
</dbReference>
<dbReference type="PANTHER" id="PTHR11469:SF1">
    <property type="entry name" value="GLUCOSE-6-PHOSPHATE ISOMERASE"/>
    <property type="match status" value="1"/>
</dbReference>
<dbReference type="SUPFAM" id="SSF53697">
    <property type="entry name" value="SIS domain"/>
    <property type="match status" value="1"/>
</dbReference>
<dbReference type="PROSITE" id="PS51463">
    <property type="entry name" value="P_GLUCOSE_ISOMERASE_3"/>
    <property type="match status" value="1"/>
</dbReference>
<evidence type="ECO:0000256" key="2">
    <source>
        <dbReference type="ARBA" id="ARBA00006604"/>
    </source>
</evidence>
<dbReference type="InterPro" id="IPR023096">
    <property type="entry name" value="G6P_Isomerase_C"/>
</dbReference>
<dbReference type="InterPro" id="IPR035482">
    <property type="entry name" value="SIS_PGI_2"/>
</dbReference>
<dbReference type="Proteomes" id="UP000480275">
    <property type="component" value="Unassembled WGS sequence"/>
</dbReference>
<dbReference type="UniPathway" id="UPA00138"/>
<proteinExistence type="inferred from homology"/>